<dbReference type="Proteomes" id="UP001152562">
    <property type="component" value="Unassembled WGS sequence"/>
</dbReference>
<protein>
    <submittedName>
        <fullName evidence="1">Uncharacterized protein</fullName>
    </submittedName>
</protein>
<organism evidence="1 2">
    <name type="scientific">Pieris brassicae</name>
    <name type="common">White butterfly</name>
    <name type="synonym">Large white butterfly</name>
    <dbReference type="NCBI Taxonomy" id="7116"/>
    <lineage>
        <taxon>Eukaryota</taxon>
        <taxon>Metazoa</taxon>
        <taxon>Ecdysozoa</taxon>
        <taxon>Arthropoda</taxon>
        <taxon>Hexapoda</taxon>
        <taxon>Insecta</taxon>
        <taxon>Pterygota</taxon>
        <taxon>Neoptera</taxon>
        <taxon>Endopterygota</taxon>
        <taxon>Lepidoptera</taxon>
        <taxon>Glossata</taxon>
        <taxon>Ditrysia</taxon>
        <taxon>Papilionoidea</taxon>
        <taxon>Pieridae</taxon>
        <taxon>Pierinae</taxon>
        <taxon>Pieris</taxon>
    </lineage>
</organism>
<proteinExistence type="predicted"/>
<reference evidence="1" key="1">
    <citation type="submission" date="2022-05" db="EMBL/GenBank/DDBJ databases">
        <authorList>
            <person name="Okamura Y."/>
        </authorList>
    </citation>
    <scope>NUCLEOTIDE SEQUENCE</scope>
</reference>
<keyword evidence="2" id="KW-1185">Reference proteome</keyword>
<gene>
    <name evidence="1" type="ORF">PIBRA_LOCUS411</name>
</gene>
<sequence length="230" mass="26552">MPDARKRINSLLYDQGTTYRTDYQIAPFREYPKTVYQPKKSRYVRGQPAYRNVHTLSEWKGPMPPFNALLKPKDILQTRPGVVQQPYEKPIDTDREMAQKIRPRLVMTPAVSMDDIADSRARDILCTDMYTSDMSRATREAVAPYTNVRAPFPGLPAPANPIVLPKLQSPLVSPEWRMESVAWDGRQLRSYCDVSRDFWLSHALPGCRACDESKMVKDHRDKLRKIKRGK</sequence>
<evidence type="ECO:0000313" key="1">
    <source>
        <dbReference type="EMBL" id="CAH3856891.1"/>
    </source>
</evidence>
<comment type="caution">
    <text evidence="1">The sequence shown here is derived from an EMBL/GenBank/DDBJ whole genome shotgun (WGS) entry which is preliminary data.</text>
</comment>
<dbReference type="EMBL" id="CALOZG010000001">
    <property type="protein sequence ID" value="CAH3856891.1"/>
    <property type="molecule type" value="Genomic_DNA"/>
</dbReference>
<accession>A0A9P0WV24</accession>
<dbReference type="AlphaFoldDB" id="A0A9P0WV24"/>
<name>A0A9P0WV24_PIEBR</name>
<evidence type="ECO:0000313" key="2">
    <source>
        <dbReference type="Proteomes" id="UP001152562"/>
    </source>
</evidence>